<feature type="domain" description="NFACT protein C-terminal" evidence="3">
    <location>
        <begin position="72"/>
        <end position="107"/>
    </location>
</feature>
<sequence>MDDCGIIVNQLMILIRVRILFLHESVTAGCPEDEAGQERTNGRRGDDDTLNDADKIAIEKDDLKKISEDEKVKLTYVDYVTGNPLPNDILTLMPVCAPYTALQSYQYSQDNPWNNKERKRTAIHNYHVSD</sequence>
<accession>A0A699IB16</accession>
<dbReference type="AlphaFoldDB" id="A0A699IB16"/>
<feature type="region of interest" description="Disordered" evidence="1">
    <location>
        <begin position="30"/>
        <end position="50"/>
    </location>
</feature>
<gene>
    <name evidence="4" type="ORF">Tci_507555</name>
</gene>
<organism evidence="4">
    <name type="scientific">Tanacetum cinerariifolium</name>
    <name type="common">Dalmatian daisy</name>
    <name type="synonym">Chrysanthemum cinerariifolium</name>
    <dbReference type="NCBI Taxonomy" id="118510"/>
    <lineage>
        <taxon>Eukaryota</taxon>
        <taxon>Viridiplantae</taxon>
        <taxon>Streptophyta</taxon>
        <taxon>Embryophyta</taxon>
        <taxon>Tracheophyta</taxon>
        <taxon>Spermatophyta</taxon>
        <taxon>Magnoliopsida</taxon>
        <taxon>eudicotyledons</taxon>
        <taxon>Gunneridae</taxon>
        <taxon>Pentapetalae</taxon>
        <taxon>asterids</taxon>
        <taxon>campanulids</taxon>
        <taxon>Asterales</taxon>
        <taxon>Asteraceae</taxon>
        <taxon>Asteroideae</taxon>
        <taxon>Anthemideae</taxon>
        <taxon>Anthemidinae</taxon>
        <taxon>Tanacetum</taxon>
    </lineage>
</organism>
<evidence type="ECO:0000313" key="4">
    <source>
        <dbReference type="EMBL" id="GEZ35582.1"/>
    </source>
</evidence>
<protein>
    <submittedName>
        <fullName evidence="4">Nuclear export mediator factor NEMF isoform X1</fullName>
    </submittedName>
</protein>
<feature type="chain" id="PRO_5025650149" evidence="2">
    <location>
        <begin position="29"/>
        <end position="130"/>
    </location>
</feature>
<dbReference type="InterPro" id="IPR021846">
    <property type="entry name" value="NFACT-C"/>
</dbReference>
<feature type="compositionally biased region" description="Basic and acidic residues" evidence="1">
    <location>
        <begin position="36"/>
        <end position="50"/>
    </location>
</feature>
<comment type="caution">
    <text evidence="4">The sequence shown here is derived from an EMBL/GenBank/DDBJ whole genome shotgun (WGS) entry which is preliminary data.</text>
</comment>
<dbReference type="Pfam" id="PF11923">
    <property type="entry name" value="NFACT-C"/>
    <property type="match status" value="1"/>
</dbReference>
<keyword evidence="2" id="KW-0732">Signal</keyword>
<proteinExistence type="predicted"/>
<reference evidence="4" key="1">
    <citation type="journal article" date="2019" name="Sci. Rep.">
        <title>Draft genome of Tanacetum cinerariifolium, the natural source of mosquito coil.</title>
        <authorList>
            <person name="Yamashiro T."/>
            <person name="Shiraishi A."/>
            <person name="Satake H."/>
            <person name="Nakayama K."/>
        </authorList>
    </citation>
    <scope>NUCLEOTIDE SEQUENCE</scope>
</reference>
<name>A0A699IB16_TANCI</name>
<evidence type="ECO:0000256" key="1">
    <source>
        <dbReference type="SAM" id="MobiDB-lite"/>
    </source>
</evidence>
<evidence type="ECO:0000259" key="3">
    <source>
        <dbReference type="Pfam" id="PF11923"/>
    </source>
</evidence>
<feature type="signal peptide" evidence="2">
    <location>
        <begin position="1"/>
        <end position="28"/>
    </location>
</feature>
<dbReference type="EMBL" id="BKCJ010269082">
    <property type="protein sequence ID" value="GEZ35582.1"/>
    <property type="molecule type" value="Genomic_DNA"/>
</dbReference>
<evidence type="ECO:0000256" key="2">
    <source>
        <dbReference type="SAM" id="SignalP"/>
    </source>
</evidence>